<dbReference type="EMBL" id="KN822244">
    <property type="protein sequence ID" value="KIM51689.1"/>
    <property type="molecule type" value="Genomic_DNA"/>
</dbReference>
<feature type="active site" description="Proton donor" evidence="7">
    <location>
        <position position="171"/>
    </location>
</feature>
<protein>
    <recommendedName>
        <fullName evidence="8">Ubiquitin carboxyl-terminal hydrolase</fullName>
        <ecNumber evidence="8">3.4.19.12</ecNumber>
    </recommendedName>
</protein>
<evidence type="ECO:0000256" key="8">
    <source>
        <dbReference type="RuleBase" id="RU361215"/>
    </source>
</evidence>
<sequence length="263" mass="28992">MTEKKSKWIPLESNPDVFSDWAYAAGLVRSQAHFEDIYGLDDELLGMVTPGVQAVCLCFPYKEAIKEKYHEEDAKFKEVGQEPVDPTILWMKQTISNACGTMALIHALANSDVTFAPESPLAVFIDQCKDKTPVERAKLLEETTLFGSIHSAAANSGQTDASTANMNTELHFTTFVRAPAPGRRARVCEGEGVSVVEPGNGVGEQDEWRLVELDGMRMGPIDRGECKDLLKDTAKYVKDAYVTRVKSLEFNMMALCPGPPPPF</sequence>
<evidence type="ECO:0000256" key="4">
    <source>
        <dbReference type="ARBA" id="ARBA00022786"/>
    </source>
</evidence>
<evidence type="ECO:0000259" key="9">
    <source>
        <dbReference type="PROSITE" id="PS52048"/>
    </source>
</evidence>
<keyword evidence="6 7" id="KW-0788">Thiol protease</keyword>
<gene>
    <name evidence="10" type="ORF">SCLCIDRAFT_615493</name>
</gene>
<keyword evidence="5 7" id="KW-0378">Hydrolase</keyword>
<dbReference type="GO" id="GO:0004843">
    <property type="term" value="F:cysteine-type deubiquitinase activity"/>
    <property type="evidence" value="ECO:0007669"/>
    <property type="project" value="UniProtKB-UniRule"/>
</dbReference>
<feature type="active site" description="Nucleophile" evidence="7">
    <location>
        <position position="99"/>
    </location>
</feature>
<feature type="domain" description="UCH catalytic" evidence="9">
    <location>
        <begin position="7"/>
        <end position="257"/>
    </location>
</feature>
<dbReference type="FunFam" id="3.40.532.10:FF:000006">
    <property type="entry name" value="Ubiquitin carboxyl-terminal hydrolase"/>
    <property type="match status" value="1"/>
</dbReference>
<dbReference type="Pfam" id="PF01088">
    <property type="entry name" value="Peptidase_C12"/>
    <property type="match status" value="1"/>
</dbReference>
<evidence type="ECO:0000256" key="5">
    <source>
        <dbReference type="ARBA" id="ARBA00022801"/>
    </source>
</evidence>
<dbReference type="Proteomes" id="UP000053989">
    <property type="component" value="Unassembled WGS sequence"/>
</dbReference>
<accession>A0A0C3D5L0</accession>
<evidence type="ECO:0000256" key="7">
    <source>
        <dbReference type="PROSITE-ProRule" id="PRU01393"/>
    </source>
</evidence>
<dbReference type="PRINTS" id="PR00707">
    <property type="entry name" value="UBCTHYDRLASE"/>
</dbReference>
<dbReference type="PANTHER" id="PTHR10589">
    <property type="entry name" value="UBIQUITIN CARBOXYL-TERMINAL HYDROLASE"/>
    <property type="match status" value="1"/>
</dbReference>
<evidence type="ECO:0000256" key="3">
    <source>
        <dbReference type="ARBA" id="ARBA00022670"/>
    </source>
</evidence>
<dbReference type="InterPro" id="IPR038765">
    <property type="entry name" value="Papain-like_cys_pep_sf"/>
</dbReference>
<dbReference type="InterPro" id="IPR036959">
    <property type="entry name" value="Peptidase_C12_UCH_sf"/>
</dbReference>
<dbReference type="GO" id="GO:0006511">
    <property type="term" value="P:ubiquitin-dependent protein catabolic process"/>
    <property type="evidence" value="ECO:0007669"/>
    <property type="project" value="UniProtKB-UniRule"/>
</dbReference>
<dbReference type="AlphaFoldDB" id="A0A0C3D5L0"/>
<evidence type="ECO:0000256" key="2">
    <source>
        <dbReference type="ARBA" id="ARBA00009326"/>
    </source>
</evidence>
<evidence type="ECO:0000256" key="6">
    <source>
        <dbReference type="ARBA" id="ARBA00022807"/>
    </source>
</evidence>
<name>A0A0C3D5L0_9AGAM</name>
<dbReference type="InterPro" id="IPR057254">
    <property type="entry name" value="UCH_AS"/>
</dbReference>
<reference evidence="11" key="2">
    <citation type="submission" date="2015-01" db="EMBL/GenBank/DDBJ databases">
        <title>Evolutionary Origins and Diversification of the Mycorrhizal Mutualists.</title>
        <authorList>
            <consortium name="DOE Joint Genome Institute"/>
            <consortium name="Mycorrhizal Genomics Consortium"/>
            <person name="Kohler A."/>
            <person name="Kuo A."/>
            <person name="Nagy L.G."/>
            <person name="Floudas D."/>
            <person name="Copeland A."/>
            <person name="Barry K.W."/>
            <person name="Cichocki N."/>
            <person name="Veneault-Fourrey C."/>
            <person name="LaButti K."/>
            <person name="Lindquist E.A."/>
            <person name="Lipzen A."/>
            <person name="Lundell T."/>
            <person name="Morin E."/>
            <person name="Murat C."/>
            <person name="Riley R."/>
            <person name="Ohm R."/>
            <person name="Sun H."/>
            <person name="Tunlid A."/>
            <person name="Henrissat B."/>
            <person name="Grigoriev I.V."/>
            <person name="Hibbett D.S."/>
            <person name="Martin F."/>
        </authorList>
    </citation>
    <scope>NUCLEOTIDE SEQUENCE [LARGE SCALE GENOMIC DNA]</scope>
    <source>
        <strain evidence="11">Foug A</strain>
    </source>
</reference>
<reference evidence="10 11" key="1">
    <citation type="submission" date="2014-04" db="EMBL/GenBank/DDBJ databases">
        <authorList>
            <consortium name="DOE Joint Genome Institute"/>
            <person name="Kuo A."/>
            <person name="Kohler A."/>
            <person name="Nagy L.G."/>
            <person name="Floudas D."/>
            <person name="Copeland A."/>
            <person name="Barry K.W."/>
            <person name="Cichocki N."/>
            <person name="Veneault-Fourrey C."/>
            <person name="LaButti K."/>
            <person name="Lindquist E.A."/>
            <person name="Lipzen A."/>
            <person name="Lundell T."/>
            <person name="Morin E."/>
            <person name="Murat C."/>
            <person name="Sun H."/>
            <person name="Tunlid A."/>
            <person name="Henrissat B."/>
            <person name="Grigoriev I.V."/>
            <person name="Hibbett D.S."/>
            <person name="Martin F."/>
            <person name="Nordberg H.P."/>
            <person name="Cantor M.N."/>
            <person name="Hua S.X."/>
        </authorList>
    </citation>
    <scope>NUCLEOTIDE SEQUENCE [LARGE SCALE GENOMIC DNA]</scope>
    <source>
        <strain evidence="10 11">Foug A</strain>
    </source>
</reference>
<feature type="site" description="Transition state stabilizer" evidence="7">
    <location>
        <position position="93"/>
    </location>
</feature>
<evidence type="ECO:0000313" key="11">
    <source>
        <dbReference type="Proteomes" id="UP000053989"/>
    </source>
</evidence>
<dbReference type="PROSITE" id="PS52048">
    <property type="entry name" value="UCH_DOMAIN"/>
    <property type="match status" value="1"/>
</dbReference>
<dbReference type="PROSITE" id="PS00140">
    <property type="entry name" value="UCH_1"/>
    <property type="match status" value="1"/>
</dbReference>
<dbReference type="PANTHER" id="PTHR10589:SF17">
    <property type="entry name" value="UBIQUITIN CARBOXYL-TERMINAL HYDROLASE"/>
    <property type="match status" value="1"/>
</dbReference>
<keyword evidence="3 7" id="KW-0645">Protease</keyword>
<dbReference type="GO" id="GO:0016579">
    <property type="term" value="P:protein deubiquitination"/>
    <property type="evidence" value="ECO:0007669"/>
    <property type="project" value="TreeGrafter"/>
</dbReference>
<dbReference type="Gene3D" id="3.40.532.10">
    <property type="entry name" value="Peptidase C12, ubiquitin carboxyl-terminal hydrolase"/>
    <property type="match status" value="1"/>
</dbReference>
<evidence type="ECO:0000256" key="1">
    <source>
        <dbReference type="ARBA" id="ARBA00000707"/>
    </source>
</evidence>
<keyword evidence="11" id="KW-1185">Reference proteome</keyword>
<dbReference type="SUPFAM" id="SSF54001">
    <property type="entry name" value="Cysteine proteinases"/>
    <property type="match status" value="2"/>
</dbReference>
<organism evidence="10 11">
    <name type="scientific">Scleroderma citrinum Foug A</name>
    <dbReference type="NCBI Taxonomy" id="1036808"/>
    <lineage>
        <taxon>Eukaryota</taxon>
        <taxon>Fungi</taxon>
        <taxon>Dikarya</taxon>
        <taxon>Basidiomycota</taxon>
        <taxon>Agaricomycotina</taxon>
        <taxon>Agaricomycetes</taxon>
        <taxon>Agaricomycetidae</taxon>
        <taxon>Boletales</taxon>
        <taxon>Sclerodermatineae</taxon>
        <taxon>Sclerodermataceae</taxon>
        <taxon>Scleroderma</taxon>
    </lineage>
</organism>
<dbReference type="HOGENOM" id="CLU_054406_0_2_1"/>
<keyword evidence="4 7" id="KW-0833">Ubl conjugation pathway</keyword>
<dbReference type="STRING" id="1036808.A0A0C3D5L0"/>
<dbReference type="EC" id="3.4.19.12" evidence="8"/>
<feature type="site" description="Important for enzyme activity" evidence="7">
    <location>
        <position position="214"/>
    </location>
</feature>
<comment type="similarity">
    <text evidence="2 7 8">Belongs to the peptidase C12 family.</text>
</comment>
<dbReference type="GO" id="GO:0005737">
    <property type="term" value="C:cytoplasm"/>
    <property type="evidence" value="ECO:0007669"/>
    <property type="project" value="TreeGrafter"/>
</dbReference>
<comment type="catalytic activity">
    <reaction evidence="1 7 8">
        <text>Thiol-dependent hydrolysis of ester, thioester, amide, peptide and isopeptide bonds formed by the C-terminal Gly of ubiquitin (a 76-residue protein attached to proteins as an intracellular targeting signal).</text>
        <dbReference type="EC" id="3.4.19.12"/>
    </reaction>
</comment>
<dbReference type="InterPro" id="IPR001578">
    <property type="entry name" value="Peptidase_C12_UCH"/>
</dbReference>
<dbReference type="FunCoup" id="A0A0C3D5L0">
    <property type="interactions" value="408"/>
</dbReference>
<proteinExistence type="inferred from homology"/>
<dbReference type="InParanoid" id="A0A0C3D5L0"/>
<dbReference type="OrthoDB" id="427186at2759"/>
<evidence type="ECO:0000313" key="10">
    <source>
        <dbReference type="EMBL" id="KIM51689.1"/>
    </source>
</evidence>